<evidence type="ECO:0000313" key="3">
    <source>
        <dbReference type="Proteomes" id="UP000008366"/>
    </source>
</evidence>
<dbReference type="Proteomes" id="UP000008366">
    <property type="component" value="Unassembled WGS sequence"/>
</dbReference>
<feature type="compositionally biased region" description="Basic and acidic residues" evidence="1">
    <location>
        <begin position="37"/>
        <end position="49"/>
    </location>
</feature>
<protein>
    <submittedName>
        <fullName evidence="2">Uncharacterized protein</fullName>
    </submittedName>
</protein>
<feature type="compositionally biased region" description="Basic and acidic residues" evidence="1">
    <location>
        <begin position="56"/>
        <end position="89"/>
    </location>
</feature>
<accession>K6X5I9</accession>
<proteinExistence type="predicted"/>
<keyword evidence="3" id="KW-1185">Reference proteome</keyword>
<comment type="caution">
    <text evidence="2">The sequence shown here is derived from an EMBL/GenBank/DDBJ whole genome shotgun (WGS) entry which is preliminary data.</text>
</comment>
<dbReference type="STRING" id="1184609.KILIM_002_00260"/>
<sequence length="100" mass="10790">MGTIMMASSTNTAPSAASRRVERRPSGAPLRGCADPEFERPDAADRADEGAAPGAREARLSSRRREPPGPETGARRRREDEVSGRRVDAMDLPGTCLIRD</sequence>
<evidence type="ECO:0000256" key="1">
    <source>
        <dbReference type="SAM" id="MobiDB-lite"/>
    </source>
</evidence>
<dbReference type="AlphaFoldDB" id="K6X5I9"/>
<feature type="compositionally biased region" description="Low complexity" evidence="1">
    <location>
        <begin position="7"/>
        <end position="18"/>
    </location>
</feature>
<feature type="region of interest" description="Disordered" evidence="1">
    <location>
        <begin position="1"/>
        <end position="100"/>
    </location>
</feature>
<name>K6X5I9_9MICO</name>
<dbReference type="EMBL" id="BAHD01000002">
    <property type="protein sequence ID" value="GAB94069.1"/>
    <property type="molecule type" value="Genomic_DNA"/>
</dbReference>
<evidence type="ECO:0000313" key="2">
    <source>
        <dbReference type="EMBL" id="GAB94069.1"/>
    </source>
</evidence>
<organism evidence="2 3">
    <name type="scientific">Kineosphaera limosa NBRC 100340</name>
    <dbReference type="NCBI Taxonomy" id="1184609"/>
    <lineage>
        <taxon>Bacteria</taxon>
        <taxon>Bacillati</taxon>
        <taxon>Actinomycetota</taxon>
        <taxon>Actinomycetes</taxon>
        <taxon>Micrococcales</taxon>
        <taxon>Dermatophilaceae</taxon>
        <taxon>Kineosphaera</taxon>
    </lineage>
</organism>
<reference evidence="2 3" key="1">
    <citation type="submission" date="2012-08" db="EMBL/GenBank/DDBJ databases">
        <title>Whole genome shotgun sequence of Kineosphaera limosa NBRC 100340.</title>
        <authorList>
            <person name="Yoshida I."/>
            <person name="Isaki S."/>
            <person name="Hosoyama A."/>
            <person name="Tsuchikane K."/>
            <person name="Katsumata H."/>
            <person name="Ando Y."/>
            <person name="Ohji S."/>
            <person name="Hamada M."/>
            <person name="Tamura T."/>
            <person name="Yamazoe A."/>
            <person name="Yamazaki S."/>
            <person name="Fujita N."/>
        </authorList>
    </citation>
    <scope>NUCLEOTIDE SEQUENCE [LARGE SCALE GENOMIC DNA]</scope>
    <source>
        <strain evidence="2 3">NBRC 100340</strain>
    </source>
</reference>
<gene>
    <name evidence="2" type="ORF">KILIM_002_00260</name>
</gene>